<dbReference type="AlphaFoldDB" id="A0AAE0MR96"/>
<organism evidence="1 2">
    <name type="scientific">Neurospora tetraspora</name>
    <dbReference type="NCBI Taxonomy" id="94610"/>
    <lineage>
        <taxon>Eukaryota</taxon>
        <taxon>Fungi</taxon>
        <taxon>Dikarya</taxon>
        <taxon>Ascomycota</taxon>
        <taxon>Pezizomycotina</taxon>
        <taxon>Sordariomycetes</taxon>
        <taxon>Sordariomycetidae</taxon>
        <taxon>Sordariales</taxon>
        <taxon>Sordariaceae</taxon>
        <taxon>Neurospora</taxon>
    </lineage>
</organism>
<protein>
    <submittedName>
        <fullName evidence="1">Uncharacterized protein</fullName>
    </submittedName>
</protein>
<evidence type="ECO:0000313" key="2">
    <source>
        <dbReference type="Proteomes" id="UP001278500"/>
    </source>
</evidence>
<dbReference type="EMBL" id="JAUEPP010000005">
    <property type="protein sequence ID" value="KAK3342836.1"/>
    <property type="molecule type" value="Genomic_DNA"/>
</dbReference>
<name>A0AAE0MR96_9PEZI</name>
<accession>A0AAE0MR96</accession>
<keyword evidence="2" id="KW-1185">Reference proteome</keyword>
<reference evidence="1" key="1">
    <citation type="journal article" date="2023" name="Mol. Phylogenet. Evol.">
        <title>Genome-scale phylogeny and comparative genomics of the fungal order Sordariales.</title>
        <authorList>
            <person name="Hensen N."/>
            <person name="Bonometti L."/>
            <person name="Westerberg I."/>
            <person name="Brannstrom I.O."/>
            <person name="Guillou S."/>
            <person name="Cros-Aarteil S."/>
            <person name="Calhoun S."/>
            <person name="Haridas S."/>
            <person name="Kuo A."/>
            <person name="Mondo S."/>
            <person name="Pangilinan J."/>
            <person name="Riley R."/>
            <person name="LaButti K."/>
            <person name="Andreopoulos B."/>
            <person name="Lipzen A."/>
            <person name="Chen C."/>
            <person name="Yan M."/>
            <person name="Daum C."/>
            <person name="Ng V."/>
            <person name="Clum A."/>
            <person name="Steindorff A."/>
            <person name="Ohm R.A."/>
            <person name="Martin F."/>
            <person name="Silar P."/>
            <person name="Natvig D.O."/>
            <person name="Lalanne C."/>
            <person name="Gautier V."/>
            <person name="Ament-Velasquez S.L."/>
            <person name="Kruys A."/>
            <person name="Hutchinson M.I."/>
            <person name="Powell A.J."/>
            <person name="Barry K."/>
            <person name="Miller A.N."/>
            <person name="Grigoriev I.V."/>
            <person name="Debuchy R."/>
            <person name="Gladieux P."/>
            <person name="Hiltunen Thoren M."/>
            <person name="Johannesson H."/>
        </authorList>
    </citation>
    <scope>NUCLEOTIDE SEQUENCE</scope>
    <source>
        <strain evidence="1">CBS 560.94</strain>
    </source>
</reference>
<reference evidence="1" key="2">
    <citation type="submission" date="2023-06" db="EMBL/GenBank/DDBJ databases">
        <authorList>
            <consortium name="Lawrence Berkeley National Laboratory"/>
            <person name="Haridas S."/>
            <person name="Hensen N."/>
            <person name="Bonometti L."/>
            <person name="Westerberg I."/>
            <person name="Brannstrom I.O."/>
            <person name="Guillou S."/>
            <person name="Cros-Aarteil S."/>
            <person name="Calhoun S."/>
            <person name="Kuo A."/>
            <person name="Mondo S."/>
            <person name="Pangilinan J."/>
            <person name="Riley R."/>
            <person name="Labutti K."/>
            <person name="Andreopoulos B."/>
            <person name="Lipzen A."/>
            <person name="Chen C."/>
            <person name="Yanf M."/>
            <person name="Daum C."/>
            <person name="Ng V."/>
            <person name="Clum A."/>
            <person name="Steindorff A."/>
            <person name="Ohm R."/>
            <person name="Martin F."/>
            <person name="Silar P."/>
            <person name="Natvig D."/>
            <person name="Lalanne C."/>
            <person name="Gautier V."/>
            <person name="Ament-Velasquez S.L."/>
            <person name="Kruys A."/>
            <person name="Hutchinson M.I."/>
            <person name="Powell A.J."/>
            <person name="Barry K."/>
            <person name="Miller A.N."/>
            <person name="Grigoriev I.V."/>
            <person name="Debuchy R."/>
            <person name="Gladieux P."/>
            <person name="Thoren M.H."/>
            <person name="Johannesson H."/>
        </authorList>
    </citation>
    <scope>NUCLEOTIDE SEQUENCE</scope>
    <source>
        <strain evidence="1">CBS 560.94</strain>
    </source>
</reference>
<dbReference type="RefSeq" id="XP_062680629.1">
    <property type="nucleotide sequence ID" value="XM_062824754.1"/>
</dbReference>
<gene>
    <name evidence="1" type="ORF">B0H65DRAFT_428337</name>
</gene>
<comment type="caution">
    <text evidence="1">The sequence shown here is derived from an EMBL/GenBank/DDBJ whole genome shotgun (WGS) entry which is preliminary data.</text>
</comment>
<dbReference type="Proteomes" id="UP001278500">
    <property type="component" value="Unassembled WGS sequence"/>
</dbReference>
<proteinExistence type="predicted"/>
<evidence type="ECO:0000313" key="1">
    <source>
        <dbReference type="EMBL" id="KAK3342836.1"/>
    </source>
</evidence>
<sequence>MSSVLTRQYERDIGIYALDSNPMIAQVGKMAEQLLWQINWKSSRDNLVSTIYFNVVRLVSYVEYGLTFDLQKEKEELEETISKAS</sequence>
<dbReference type="GeneID" id="87861908"/>